<sequence length="66" mass="7746">MLRRWPWRRRCSRTCRPGGRSPPSRGRRTTCARRRGWSGRSRFPRRRSSSCSRSASREDRVATAAP</sequence>
<protein>
    <submittedName>
        <fullName evidence="2">Uncharacterized protein</fullName>
    </submittedName>
</protein>
<name>A0A0A9FB95_ARUDO</name>
<feature type="compositionally biased region" description="Basic and acidic residues" evidence="1">
    <location>
        <begin position="55"/>
        <end position="66"/>
    </location>
</feature>
<reference evidence="2" key="2">
    <citation type="journal article" date="2015" name="Data Brief">
        <title>Shoot transcriptome of the giant reed, Arundo donax.</title>
        <authorList>
            <person name="Barrero R.A."/>
            <person name="Guerrero F.D."/>
            <person name="Moolhuijzen P."/>
            <person name="Goolsby J.A."/>
            <person name="Tidwell J."/>
            <person name="Bellgard S.E."/>
            <person name="Bellgard M.I."/>
        </authorList>
    </citation>
    <scope>NUCLEOTIDE SEQUENCE</scope>
    <source>
        <tissue evidence="2">Shoot tissue taken approximately 20 cm above the soil surface</tissue>
    </source>
</reference>
<organism evidence="2">
    <name type="scientific">Arundo donax</name>
    <name type="common">Giant reed</name>
    <name type="synonym">Donax arundinaceus</name>
    <dbReference type="NCBI Taxonomy" id="35708"/>
    <lineage>
        <taxon>Eukaryota</taxon>
        <taxon>Viridiplantae</taxon>
        <taxon>Streptophyta</taxon>
        <taxon>Embryophyta</taxon>
        <taxon>Tracheophyta</taxon>
        <taxon>Spermatophyta</taxon>
        <taxon>Magnoliopsida</taxon>
        <taxon>Liliopsida</taxon>
        <taxon>Poales</taxon>
        <taxon>Poaceae</taxon>
        <taxon>PACMAD clade</taxon>
        <taxon>Arundinoideae</taxon>
        <taxon>Arundineae</taxon>
        <taxon>Arundo</taxon>
    </lineage>
</organism>
<evidence type="ECO:0000313" key="2">
    <source>
        <dbReference type="EMBL" id="JAE08489.1"/>
    </source>
</evidence>
<evidence type="ECO:0000256" key="1">
    <source>
        <dbReference type="SAM" id="MobiDB-lite"/>
    </source>
</evidence>
<dbReference type="EMBL" id="GBRH01189407">
    <property type="protein sequence ID" value="JAE08489.1"/>
    <property type="molecule type" value="Transcribed_RNA"/>
</dbReference>
<reference evidence="2" key="1">
    <citation type="submission" date="2014-09" db="EMBL/GenBank/DDBJ databases">
        <authorList>
            <person name="Magalhaes I.L.F."/>
            <person name="Oliveira U."/>
            <person name="Santos F.R."/>
            <person name="Vidigal T.H.D.A."/>
            <person name="Brescovit A.D."/>
            <person name="Santos A.J."/>
        </authorList>
    </citation>
    <scope>NUCLEOTIDE SEQUENCE</scope>
    <source>
        <tissue evidence="2">Shoot tissue taken approximately 20 cm above the soil surface</tissue>
    </source>
</reference>
<feature type="region of interest" description="Disordered" evidence="1">
    <location>
        <begin position="14"/>
        <end position="66"/>
    </location>
</feature>
<accession>A0A0A9FB95</accession>
<feature type="compositionally biased region" description="Basic residues" evidence="1">
    <location>
        <begin position="25"/>
        <end position="48"/>
    </location>
</feature>
<proteinExistence type="predicted"/>
<dbReference type="AlphaFoldDB" id="A0A0A9FB95"/>
<feature type="compositionally biased region" description="Low complexity" evidence="1">
    <location>
        <begin position="14"/>
        <end position="24"/>
    </location>
</feature>